<accession>A0AAP0X4A0</accession>
<dbReference type="Pfam" id="PF08879">
    <property type="entry name" value="WRC"/>
    <property type="match status" value="1"/>
</dbReference>
<reference evidence="5 6" key="1">
    <citation type="journal article" date="2024" name="Plant J.">
        <title>Genome sequences and population genomics reveal climatic adaptation and genomic divergence between two closely related sweetgum species.</title>
        <authorList>
            <person name="Xu W.Q."/>
            <person name="Ren C.Q."/>
            <person name="Zhang X.Y."/>
            <person name="Comes H.P."/>
            <person name="Liu X.H."/>
            <person name="Li Y.G."/>
            <person name="Kettle C.J."/>
            <person name="Jalonen R."/>
            <person name="Gaisberger H."/>
            <person name="Ma Y.Z."/>
            <person name="Qiu Y.X."/>
        </authorList>
    </citation>
    <scope>NUCLEOTIDE SEQUENCE [LARGE SCALE GENOMIC DNA]</scope>
    <source>
        <strain evidence="5">Hangzhou</strain>
    </source>
</reference>
<organism evidence="5 6">
    <name type="scientific">Liquidambar formosana</name>
    <name type="common">Formosan gum</name>
    <dbReference type="NCBI Taxonomy" id="63359"/>
    <lineage>
        <taxon>Eukaryota</taxon>
        <taxon>Viridiplantae</taxon>
        <taxon>Streptophyta</taxon>
        <taxon>Embryophyta</taxon>
        <taxon>Tracheophyta</taxon>
        <taxon>Spermatophyta</taxon>
        <taxon>Magnoliopsida</taxon>
        <taxon>eudicotyledons</taxon>
        <taxon>Gunneridae</taxon>
        <taxon>Pentapetalae</taxon>
        <taxon>Saxifragales</taxon>
        <taxon>Altingiaceae</taxon>
        <taxon>Liquidambar</taxon>
    </lineage>
</organism>
<feature type="region of interest" description="Disordered" evidence="3">
    <location>
        <begin position="100"/>
        <end position="181"/>
    </location>
</feature>
<evidence type="ECO:0000313" key="5">
    <source>
        <dbReference type="EMBL" id="KAK9289841.1"/>
    </source>
</evidence>
<evidence type="ECO:0000256" key="2">
    <source>
        <dbReference type="PROSITE-ProRule" id="PRU01002"/>
    </source>
</evidence>
<feature type="compositionally biased region" description="Basic and acidic residues" evidence="3">
    <location>
        <begin position="121"/>
        <end position="165"/>
    </location>
</feature>
<keyword evidence="6" id="KW-1185">Reference proteome</keyword>
<gene>
    <name evidence="5" type="ORF">L1049_008001</name>
</gene>
<comment type="caution">
    <text evidence="5">The sequence shown here is derived from an EMBL/GenBank/DDBJ whole genome shotgun (WGS) entry which is preliminary data.</text>
</comment>
<evidence type="ECO:0000256" key="1">
    <source>
        <dbReference type="ARBA" id="ARBA00023242"/>
    </source>
</evidence>
<feature type="region of interest" description="Disordered" evidence="3">
    <location>
        <begin position="223"/>
        <end position="263"/>
    </location>
</feature>
<dbReference type="InterPro" id="IPR014977">
    <property type="entry name" value="WRC_dom"/>
</dbReference>
<dbReference type="AlphaFoldDB" id="A0AAP0X4A0"/>
<proteinExistence type="predicted"/>
<feature type="compositionally biased region" description="Basic residues" evidence="3">
    <location>
        <begin position="223"/>
        <end position="232"/>
    </location>
</feature>
<feature type="compositionally biased region" description="Basic and acidic residues" evidence="3">
    <location>
        <begin position="236"/>
        <end position="251"/>
    </location>
</feature>
<keyword evidence="1" id="KW-0539">Nucleus</keyword>
<dbReference type="Proteomes" id="UP001415857">
    <property type="component" value="Unassembled WGS sequence"/>
</dbReference>
<dbReference type="PANTHER" id="PTHR34122">
    <property type="entry name" value="EXPRESSED PROTEIN-RELATED"/>
    <property type="match status" value="1"/>
</dbReference>
<dbReference type="PANTHER" id="PTHR34122:SF1">
    <property type="entry name" value="EXPRESSED PROTEIN"/>
    <property type="match status" value="1"/>
</dbReference>
<dbReference type="EMBL" id="JBBPBK010000002">
    <property type="protein sequence ID" value="KAK9289841.1"/>
    <property type="molecule type" value="Genomic_DNA"/>
</dbReference>
<evidence type="ECO:0000313" key="6">
    <source>
        <dbReference type="Proteomes" id="UP001415857"/>
    </source>
</evidence>
<sequence>MWVCTLSLSCKSDLKDHLPLSLSLCLSYQIFHRGQSCCFPPMRIRKRQVPFPLSSLLPTPLSDLRLNRSPVVQQQHNHHEEILTHPKANLSLGEDGKATHVHLQPSDQPNQTLPPIGTCEAQKEKEEEEKKKHCLELMVQREEGEEEDKRGRKEEEEKKSNDTRKGSVLGAETGTEVLPLSSSSHQVGRWFEGEKAFPLKKRRGSFNRRANEETIVEKEKKMKTKMKTKMNKKYAQQKDSEEAEKETKEGLGHNNNSAKKRARGGALMEGSRCSRVNGRGWRCCQQTLVGYSLCEHHLGKGRLRSMTSVRSRAMAAPKKDDTKLLSSSSSSLIVEKQPDHMLSNDDDNDEDEKKPLMIAKKRMKIGMVKARSLSSLLGQTNNAVAVADNSKGNNV</sequence>
<evidence type="ECO:0000256" key="3">
    <source>
        <dbReference type="SAM" id="MobiDB-lite"/>
    </source>
</evidence>
<comment type="caution">
    <text evidence="2">Lacks conserved residue(s) required for the propagation of feature annotation.</text>
</comment>
<dbReference type="PROSITE" id="PS51667">
    <property type="entry name" value="WRC"/>
    <property type="match status" value="1"/>
</dbReference>
<feature type="region of interest" description="Disordered" evidence="3">
    <location>
        <begin position="315"/>
        <end position="354"/>
    </location>
</feature>
<evidence type="ECO:0000259" key="4">
    <source>
        <dbReference type="PROSITE" id="PS51667"/>
    </source>
</evidence>
<feature type="domain" description="WRC" evidence="4">
    <location>
        <begin position="267"/>
        <end position="311"/>
    </location>
</feature>
<protein>
    <recommendedName>
        <fullName evidence="4">WRC domain-containing protein</fullName>
    </recommendedName>
</protein>
<name>A0AAP0X4A0_LIQFO</name>